<dbReference type="OrthoDB" id="6616493at2759"/>
<protein>
    <submittedName>
        <fullName evidence="1">Uncharacterized protein</fullName>
    </submittedName>
</protein>
<evidence type="ECO:0000313" key="2">
    <source>
        <dbReference type="Proteomes" id="UP000478052"/>
    </source>
</evidence>
<dbReference type="PANTHER" id="PTHR37162">
    <property type="entry name" value="HAT FAMILY DIMERISATION DOMAINCONTAINING PROTEIN-RELATED"/>
    <property type="match status" value="1"/>
</dbReference>
<dbReference type="Proteomes" id="UP000478052">
    <property type="component" value="Unassembled WGS sequence"/>
</dbReference>
<proteinExistence type="predicted"/>
<dbReference type="EMBL" id="VUJU01010847">
    <property type="protein sequence ID" value="KAF0712737.1"/>
    <property type="molecule type" value="Genomic_DNA"/>
</dbReference>
<keyword evidence="2" id="KW-1185">Reference proteome</keyword>
<name>A0A6G0VX76_APHCR</name>
<sequence length="292" mass="33437">MSRHFYNEMCMSFGPPICASEACKQLPRALEDMARNIFNFLKSSSKRQAELKQFQMFLNLKPHKLLHPSQTRWLSLIAVVSRILEQWDKKLYCFLKRNYVLQTSLDNINPNNDEFKLIDTELYLGVGVMDLLNDPKVVLIMLDGRIFLKVLPRVVSEPQMIQKIDDGWRCLPILVSTLDYDIIVKLVDTKTKIVPAGLFCLPHSNANCEIVFSSVNCLKTKLRSWLNTATINGVLHAKQNIKSGGNNCVKFTPTDDMLSRMTKKLLYINDSHQAVKNYSTAVEEGDLEMFNT</sequence>
<organism evidence="1 2">
    <name type="scientific">Aphis craccivora</name>
    <name type="common">Cowpea aphid</name>
    <dbReference type="NCBI Taxonomy" id="307492"/>
    <lineage>
        <taxon>Eukaryota</taxon>
        <taxon>Metazoa</taxon>
        <taxon>Ecdysozoa</taxon>
        <taxon>Arthropoda</taxon>
        <taxon>Hexapoda</taxon>
        <taxon>Insecta</taxon>
        <taxon>Pterygota</taxon>
        <taxon>Neoptera</taxon>
        <taxon>Paraneoptera</taxon>
        <taxon>Hemiptera</taxon>
        <taxon>Sternorrhyncha</taxon>
        <taxon>Aphidomorpha</taxon>
        <taxon>Aphidoidea</taxon>
        <taxon>Aphididae</taxon>
        <taxon>Aphidini</taxon>
        <taxon>Aphis</taxon>
        <taxon>Aphis</taxon>
    </lineage>
</organism>
<evidence type="ECO:0000313" key="1">
    <source>
        <dbReference type="EMBL" id="KAF0712737.1"/>
    </source>
</evidence>
<accession>A0A6G0VX76</accession>
<comment type="caution">
    <text evidence="1">The sequence shown here is derived from an EMBL/GenBank/DDBJ whole genome shotgun (WGS) entry which is preliminary data.</text>
</comment>
<reference evidence="1 2" key="1">
    <citation type="submission" date="2019-08" db="EMBL/GenBank/DDBJ databases">
        <title>Whole genome of Aphis craccivora.</title>
        <authorList>
            <person name="Voronova N.V."/>
            <person name="Shulinski R.S."/>
            <person name="Bandarenka Y.V."/>
            <person name="Zhorov D.G."/>
            <person name="Warner D."/>
        </authorList>
    </citation>
    <scope>NUCLEOTIDE SEQUENCE [LARGE SCALE GENOMIC DNA]</scope>
    <source>
        <strain evidence="1">180601</strain>
        <tissue evidence="1">Whole Body</tissue>
    </source>
</reference>
<dbReference type="AlphaFoldDB" id="A0A6G0VX76"/>
<gene>
    <name evidence="1" type="ORF">FWK35_00028706</name>
</gene>
<dbReference type="PANTHER" id="PTHR37162:SF1">
    <property type="entry name" value="BED-TYPE DOMAIN-CONTAINING PROTEIN"/>
    <property type="match status" value="1"/>
</dbReference>